<feature type="transmembrane region" description="Helical" evidence="1">
    <location>
        <begin position="5"/>
        <end position="25"/>
    </location>
</feature>
<evidence type="ECO:0000313" key="3">
    <source>
        <dbReference type="EMBL" id="KZE77477.1"/>
    </source>
</evidence>
<keyword evidence="4" id="KW-1185">Reference proteome</keyword>
<keyword evidence="1" id="KW-0812">Transmembrane</keyword>
<evidence type="ECO:0000259" key="2">
    <source>
        <dbReference type="Pfam" id="PF00149"/>
    </source>
</evidence>
<evidence type="ECO:0000313" key="4">
    <source>
        <dbReference type="Proteomes" id="UP000076630"/>
    </source>
</evidence>
<organism evidence="3 4">
    <name type="scientific">Myroides marinus</name>
    <dbReference type="NCBI Taxonomy" id="703342"/>
    <lineage>
        <taxon>Bacteria</taxon>
        <taxon>Pseudomonadati</taxon>
        <taxon>Bacteroidota</taxon>
        <taxon>Flavobacteriia</taxon>
        <taxon>Flavobacteriales</taxon>
        <taxon>Flavobacteriaceae</taxon>
        <taxon>Myroides</taxon>
    </lineage>
</organism>
<sequence length="374" mass="43114">MKRYLFLGIFILYMLANAYVFYNYSALVRDSDYSVKVFFGGMMTLMSLSVIIFYGVGKRLPVYIASYLYKIGTGWLMLSIYAFMLCLLFDIGWLINTLTVKSDLFFYNHHSSARGSLLILITLAIAFIGHFTYLKKKRREIVIKVDKKLPKELRFVLLTDMHLGYAIEHKELNKWVKCVNDEQVDAVLIAGDVIDVSLIPLQYYKLDEVLKQFNSKYGTYACLGNHEYLAGTEGSMKFLKESGIKVLRDEVMSIDELNINIIGRDDKTNRHRKELSELMMPLDNDKVSILLDHQPYALEQAVNNKIDLQCSGHTHRGQMWPISWITDRLFENSHGYLKKENSHIYVSSGVGIWGGRYRIGTVSEYIVIRVQGVQ</sequence>
<dbReference type="GO" id="GO:0016787">
    <property type="term" value="F:hydrolase activity"/>
    <property type="evidence" value="ECO:0007669"/>
    <property type="project" value="InterPro"/>
</dbReference>
<name>A0A163X8C4_9FLAO</name>
<feature type="transmembrane region" description="Helical" evidence="1">
    <location>
        <begin position="37"/>
        <end position="56"/>
    </location>
</feature>
<feature type="transmembrane region" description="Helical" evidence="1">
    <location>
        <begin position="68"/>
        <end position="95"/>
    </location>
</feature>
<dbReference type="Proteomes" id="UP000076630">
    <property type="component" value="Unassembled WGS sequence"/>
</dbReference>
<dbReference type="OrthoDB" id="356681at2"/>
<feature type="domain" description="Calcineurin-like phosphoesterase" evidence="2">
    <location>
        <begin position="153"/>
        <end position="316"/>
    </location>
</feature>
<dbReference type="Gene3D" id="3.60.21.10">
    <property type="match status" value="1"/>
</dbReference>
<accession>A0A163X8C4</accession>
<gene>
    <name evidence="3" type="ORF">AV926_14460</name>
</gene>
<comment type="caution">
    <text evidence="3">The sequence shown here is derived from an EMBL/GenBank/DDBJ whole genome shotgun (WGS) entry which is preliminary data.</text>
</comment>
<dbReference type="InterPro" id="IPR051158">
    <property type="entry name" value="Metallophosphoesterase_sf"/>
</dbReference>
<dbReference type="InterPro" id="IPR004843">
    <property type="entry name" value="Calcineurin-like_PHP"/>
</dbReference>
<dbReference type="PANTHER" id="PTHR31302:SF0">
    <property type="entry name" value="TRANSMEMBRANE PROTEIN WITH METALLOPHOSPHOESTERASE DOMAIN"/>
    <property type="match status" value="1"/>
</dbReference>
<dbReference type="Pfam" id="PF00149">
    <property type="entry name" value="Metallophos"/>
    <property type="match status" value="1"/>
</dbReference>
<feature type="transmembrane region" description="Helical" evidence="1">
    <location>
        <begin position="115"/>
        <end position="134"/>
    </location>
</feature>
<proteinExistence type="predicted"/>
<dbReference type="AlphaFoldDB" id="A0A163X8C4"/>
<evidence type="ECO:0000256" key="1">
    <source>
        <dbReference type="SAM" id="Phobius"/>
    </source>
</evidence>
<dbReference type="PANTHER" id="PTHR31302">
    <property type="entry name" value="TRANSMEMBRANE PROTEIN WITH METALLOPHOSPHOESTERASE DOMAIN-RELATED"/>
    <property type="match status" value="1"/>
</dbReference>
<dbReference type="SUPFAM" id="SSF56300">
    <property type="entry name" value="Metallo-dependent phosphatases"/>
    <property type="match status" value="1"/>
</dbReference>
<dbReference type="RefSeq" id="WP_038984648.1">
    <property type="nucleotide sequence ID" value="NZ_JWJO01000005.1"/>
</dbReference>
<dbReference type="EMBL" id="LQNU01000071">
    <property type="protein sequence ID" value="KZE77477.1"/>
    <property type="molecule type" value="Genomic_DNA"/>
</dbReference>
<dbReference type="InterPro" id="IPR029052">
    <property type="entry name" value="Metallo-depent_PP-like"/>
</dbReference>
<protein>
    <recommendedName>
        <fullName evidence="2">Calcineurin-like phosphoesterase domain-containing protein</fullName>
    </recommendedName>
</protein>
<keyword evidence="1" id="KW-1133">Transmembrane helix</keyword>
<keyword evidence="1" id="KW-0472">Membrane</keyword>
<reference evidence="3 4" key="1">
    <citation type="submission" date="2016-01" db="EMBL/GenBank/DDBJ databases">
        <title>Whole genome sequencing of Myroides marinus L41.</title>
        <authorList>
            <person name="Hong K.W."/>
        </authorList>
    </citation>
    <scope>NUCLEOTIDE SEQUENCE [LARGE SCALE GENOMIC DNA]</scope>
    <source>
        <strain evidence="3 4">L41</strain>
    </source>
</reference>